<keyword evidence="10" id="KW-0472">Membrane</keyword>
<evidence type="ECO:0000256" key="10">
    <source>
        <dbReference type="SAM" id="Phobius"/>
    </source>
</evidence>
<evidence type="ECO:0000256" key="4">
    <source>
        <dbReference type="ARBA" id="ARBA00022553"/>
    </source>
</evidence>
<feature type="domain" description="Histidine kinase" evidence="11">
    <location>
        <begin position="238"/>
        <end position="436"/>
    </location>
</feature>
<name>A0A099KU05_COLPS</name>
<evidence type="ECO:0000256" key="3">
    <source>
        <dbReference type="ARBA" id="ARBA00012438"/>
    </source>
</evidence>
<comment type="caution">
    <text evidence="13">The sequence shown here is derived from an EMBL/GenBank/DDBJ whole genome shotgun (WGS) entry which is preliminary data.</text>
</comment>
<organism evidence="13 14">
    <name type="scientific">Colwellia psychrerythraea</name>
    <name type="common">Vibrio psychroerythus</name>
    <dbReference type="NCBI Taxonomy" id="28229"/>
    <lineage>
        <taxon>Bacteria</taxon>
        <taxon>Pseudomonadati</taxon>
        <taxon>Pseudomonadota</taxon>
        <taxon>Gammaproteobacteria</taxon>
        <taxon>Alteromonadales</taxon>
        <taxon>Colwelliaceae</taxon>
        <taxon>Colwellia</taxon>
    </lineage>
</organism>
<dbReference type="CDD" id="cd00082">
    <property type="entry name" value="HisKA"/>
    <property type="match status" value="1"/>
</dbReference>
<keyword evidence="5" id="KW-0808">Transferase</keyword>
<dbReference type="SUPFAM" id="SSF47384">
    <property type="entry name" value="Homodimeric domain of signal transducing histidine kinase"/>
    <property type="match status" value="1"/>
</dbReference>
<dbReference type="SMART" id="SM00388">
    <property type="entry name" value="HisKA"/>
    <property type="match status" value="1"/>
</dbReference>
<dbReference type="InterPro" id="IPR005467">
    <property type="entry name" value="His_kinase_dom"/>
</dbReference>
<evidence type="ECO:0000256" key="5">
    <source>
        <dbReference type="ARBA" id="ARBA00022679"/>
    </source>
</evidence>
<evidence type="ECO:0000259" key="12">
    <source>
        <dbReference type="PROSITE" id="PS50885"/>
    </source>
</evidence>
<keyword evidence="4" id="KW-0597">Phosphoprotein</keyword>
<gene>
    <name evidence="13" type="ORF">ND2E_2143</name>
</gene>
<dbReference type="InterPro" id="IPR003594">
    <property type="entry name" value="HATPase_dom"/>
</dbReference>
<dbReference type="Proteomes" id="UP000029843">
    <property type="component" value="Unassembled WGS sequence"/>
</dbReference>
<dbReference type="AlphaFoldDB" id="A0A099KU05"/>
<evidence type="ECO:0000259" key="11">
    <source>
        <dbReference type="PROSITE" id="PS50109"/>
    </source>
</evidence>
<dbReference type="PANTHER" id="PTHR45436:SF16">
    <property type="entry name" value="HISTIDINE KINASE"/>
    <property type="match status" value="1"/>
</dbReference>
<dbReference type="EMBL" id="JQED01000008">
    <property type="protein sequence ID" value="KGJ93650.1"/>
    <property type="molecule type" value="Genomic_DNA"/>
</dbReference>
<sequence>MMTNNNKSNQSHSQKAKNSEKFHSLSRKIVSQFCFFTLLISTVWGIFCFILMYNIEDEFIEREVRQEALFLQQSFDQNKSWPTPRVTYMTLYFSKNTLPNDIKQRFIADPSRKEFSGENDRHYHLLALPQSENTYLVAEVSEMLLVRPFTKGILKLMLITGVILTLLAFIIAWQLGRKTAKPLKQLADLVDGVAPEQLPDKFAQQFPKNEIGILAQTLEAAMTRINQSLLREKCFTRDVSHELRTPVSIIKNAVEVYRSQRSTKANNPVIERISQASTQMEQTVTTLLTLAREEHTLVDKKQVKILPLIEQSIIDQSHLINNKPIQVEVHDNCNVEVLAQSGMLTVLLDNLIANAFQYTQQGKVIVEMHDKTLIVADTGPGIEASISDNITEAAVKGRQSTGYGFGLSIVKRLCEHQGWLLTLSSEQGTKISVTLK</sequence>
<dbReference type="InterPro" id="IPR003661">
    <property type="entry name" value="HisK_dim/P_dom"/>
</dbReference>
<dbReference type="PANTHER" id="PTHR45436">
    <property type="entry name" value="SENSOR HISTIDINE KINASE YKOH"/>
    <property type="match status" value="1"/>
</dbReference>
<dbReference type="RefSeq" id="WP_223303552.1">
    <property type="nucleotide sequence ID" value="NZ_JQED01000008.1"/>
</dbReference>
<evidence type="ECO:0000256" key="9">
    <source>
        <dbReference type="ARBA" id="ARBA00023012"/>
    </source>
</evidence>
<proteinExistence type="predicted"/>
<dbReference type="InterPro" id="IPR036890">
    <property type="entry name" value="HATPase_C_sf"/>
</dbReference>
<keyword evidence="8 10" id="KW-1133">Transmembrane helix</keyword>
<dbReference type="Pfam" id="PF00512">
    <property type="entry name" value="HisKA"/>
    <property type="match status" value="1"/>
</dbReference>
<evidence type="ECO:0000313" key="13">
    <source>
        <dbReference type="EMBL" id="KGJ93650.1"/>
    </source>
</evidence>
<dbReference type="Pfam" id="PF02518">
    <property type="entry name" value="HATPase_c"/>
    <property type="match status" value="1"/>
</dbReference>
<dbReference type="SUPFAM" id="SSF55874">
    <property type="entry name" value="ATPase domain of HSP90 chaperone/DNA topoisomerase II/histidine kinase"/>
    <property type="match status" value="1"/>
</dbReference>
<evidence type="ECO:0000256" key="6">
    <source>
        <dbReference type="ARBA" id="ARBA00022692"/>
    </source>
</evidence>
<dbReference type="GO" id="GO:0005886">
    <property type="term" value="C:plasma membrane"/>
    <property type="evidence" value="ECO:0007669"/>
    <property type="project" value="TreeGrafter"/>
</dbReference>
<reference evidence="13 14" key="1">
    <citation type="submission" date="2014-08" db="EMBL/GenBank/DDBJ databases">
        <title>Genomic and Phenotypic Diversity of Colwellia psychrerythraea strains from Disparate Marine Basins.</title>
        <authorList>
            <person name="Techtmann S.M."/>
            <person name="Stelling S.C."/>
            <person name="Utturkar S.M."/>
            <person name="Alshibli N."/>
            <person name="Harris A."/>
            <person name="Brown S.D."/>
            <person name="Hazen T.C."/>
        </authorList>
    </citation>
    <scope>NUCLEOTIDE SEQUENCE [LARGE SCALE GENOMIC DNA]</scope>
    <source>
        <strain evidence="13 14">ND2E</strain>
    </source>
</reference>
<dbReference type="PROSITE" id="PS50109">
    <property type="entry name" value="HIS_KIN"/>
    <property type="match status" value="1"/>
</dbReference>
<evidence type="ECO:0000256" key="1">
    <source>
        <dbReference type="ARBA" id="ARBA00000085"/>
    </source>
</evidence>
<evidence type="ECO:0000256" key="8">
    <source>
        <dbReference type="ARBA" id="ARBA00022989"/>
    </source>
</evidence>
<feature type="transmembrane region" description="Helical" evidence="10">
    <location>
        <begin position="29"/>
        <end position="55"/>
    </location>
</feature>
<protein>
    <recommendedName>
        <fullName evidence="3">histidine kinase</fullName>
        <ecNumber evidence="3">2.7.13.3</ecNumber>
    </recommendedName>
</protein>
<dbReference type="Gene3D" id="1.10.287.130">
    <property type="match status" value="1"/>
</dbReference>
<comment type="subcellular location">
    <subcellularLocation>
        <location evidence="2">Membrane</location>
    </subcellularLocation>
</comment>
<feature type="domain" description="HAMP" evidence="12">
    <location>
        <begin position="177"/>
        <end position="230"/>
    </location>
</feature>
<dbReference type="GO" id="GO:0000155">
    <property type="term" value="F:phosphorelay sensor kinase activity"/>
    <property type="evidence" value="ECO:0007669"/>
    <property type="project" value="InterPro"/>
</dbReference>
<keyword evidence="9" id="KW-0902">Two-component regulatory system</keyword>
<dbReference type="EC" id="2.7.13.3" evidence="3"/>
<keyword evidence="7 13" id="KW-0418">Kinase</keyword>
<dbReference type="InterPro" id="IPR050428">
    <property type="entry name" value="TCS_sensor_his_kinase"/>
</dbReference>
<feature type="transmembrane region" description="Helical" evidence="10">
    <location>
        <begin position="153"/>
        <end position="175"/>
    </location>
</feature>
<evidence type="ECO:0000256" key="7">
    <source>
        <dbReference type="ARBA" id="ARBA00022777"/>
    </source>
</evidence>
<dbReference type="SMART" id="SM00387">
    <property type="entry name" value="HATPase_c"/>
    <property type="match status" value="1"/>
</dbReference>
<dbReference type="Gene3D" id="3.30.565.10">
    <property type="entry name" value="Histidine kinase-like ATPase, C-terminal domain"/>
    <property type="match status" value="1"/>
</dbReference>
<dbReference type="PATRIC" id="fig|28229.4.peg.1170"/>
<comment type="catalytic activity">
    <reaction evidence="1">
        <text>ATP + protein L-histidine = ADP + protein N-phospho-L-histidine.</text>
        <dbReference type="EC" id="2.7.13.3"/>
    </reaction>
</comment>
<keyword evidence="6 10" id="KW-0812">Transmembrane</keyword>
<dbReference type="Gene3D" id="6.10.340.10">
    <property type="match status" value="1"/>
</dbReference>
<dbReference type="InterPro" id="IPR003660">
    <property type="entry name" value="HAMP_dom"/>
</dbReference>
<evidence type="ECO:0000313" key="14">
    <source>
        <dbReference type="Proteomes" id="UP000029843"/>
    </source>
</evidence>
<accession>A0A099KU05</accession>
<evidence type="ECO:0000256" key="2">
    <source>
        <dbReference type="ARBA" id="ARBA00004370"/>
    </source>
</evidence>
<dbReference type="PROSITE" id="PS50885">
    <property type="entry name" value="HAMP"/>
    <property type="match status" value="1"/>
</dbReference>
<dbReference type="InterPro" id="IPR036097">
    <property type="entry name" value="HisK_dim/P_sf"/>
</dbReference>